<dbReference type="SUPFAM" id="SSF52540">
    <property type="entry name" value="P-loop containing nucleoside triphosphate hydrolases"/>
    <property type="match status" value="2"/>
</dbReference>
<dbReference type="PANTHER" id="PTHR11274">
    <property type="entry name" value="RAD25/XP-B DNA REPAIR HELICASE"/>
    <property type="match status" value="1"/>
</dbReference>
<dbReference type="Gene3D" id="3.40.50.300">
    <property type="entry name" value="P-loop containing nucleotide triphosphate hydrolases"/>
    <property type="match status" value="2"/>
</dbReference>
<proteinExistence type="inferred from homology"/>
<comment type="catalytic activity">
    <reaction evidence="7">
        <text>Couples ATP hydrolysis with the unwinding of duplex DNA by translocating in the 3'-5' direction.</text>
        <dbReference type="EC" id="5.6.2.4"/>
    </reaction>
</comment>
<evidence type="ECO:0000313" key="14">
    <source>
        <dbReference type="Proteomes" id="UP000194003"/>
    </source>
</evidence>
<dbReference type="SMART" id="SM00487">
    <property type="entry name" value="DEXDc"/>
    <property type="match status" value="1"/>
</dbReference>
<keyword evidence="2" id="KW-0547">Nucleotide-binding</keyword>
<keyword evidence="5" id="KW-0067">ATP-binding</keyword>
<dbReference type="InterPro" id="IPR027417">
    <property type="entry name" value="P-loop_NTPase"/>
</dbReference>
<evidence type="ECO:0000256" key="6">
    <source>
        <dbReference type="ARBA" id="ARBA00023235"/>
    </source>
</evidence>
<keyword evidence="4" id="KW-0347">Helicase</keyword>
<comment type="caution">
    <text evidence="13">The sequence shown here is derived from an EMBL/GenBank/DDBJ whole genome shotgun (WGS) entry which is preliminary data.</text>
</comment>
<dbReference type="CDD" id="cd17926">
    <property type="entry name" value="DEXHc_RE"/>
    <property type="match status" value="1"/>
</dbReference>
<accession>A0A1Y2K1X4</accession>
<dbReference type="OrthoDB" id="5194627at2"/>
<dbReference type="EMBL" id="LVJN01000020">
    <property type="protein sequence ID" value="OSM02041.1"/>
    <property type="molecule type" value="Genomic_DNA"/>
</dbReference>
<comment type="similarity">
    <text evidence="1">Belongs to the helicase family. RAD25/XPB subfamily.</text>
</comment>
<dbReference type="RefSeq" id="WP_085444537.1">
    <property type="nucleotide sequence ID" value="NZ_LVJN01000020.1"/>
</dbReference>
<evidence type="ECO:0000256" key="3">
    <source>
        <dbReference type="ARBA" id="ARBA00022801"/>
    </source>
</evidence>
<dbReference type="GO" id="GO:0003677">
    <property type="term" value="F:DNA binding"/>
    <property type="evidence" value="ECO:0007669"/>
    <property type="project" value="InterPro"/>
</dbReference>
<sequence length="468" mass="52236">MIRITFDRGALRISGDPERLAPAAKWLTWDARISAYRAQARHYGPIALALHRAGEAFHDEARGFEKRDFHSREGLTPRPHQQQAMRAWAEQEHNGVVVMPTGSGKSLVARMAIERVKRDAIVLAPTIDLLHQWSEQMGAAFDMPIGVIGGGEFDIQPLTVCTYDSAAIHMERIGDRFGLLICDECHHLPTPTNRLAAVMSIAPFRLGLTATPERTDGGEEAIYELLGPLCHRVEIAHLEGEYLAPYDLEKIPVILDDDERQAYDAAYAHYRGFVAANGIRLGGPNGWNNFIMFCARSAEGRAAFKAYQTQKRIARASRAKLRAVWGLLRRHRTEQSILFTDDNATAYAIGETFFLPVITHKTKLAERKALLAAFRAGEVKSMVTSRVLNEGVDVPDVAVGIIVSGTGSVREHVQRLGRILRPREGKRAVLYELVSEDTAEQFTSERRRQHAAYQKDQLILDENGGQDE</sequence>
<dbReference type="EC" id="5.6.2.4" evidence="8"/>
<evidence type="ECO:0000259" key="11">
    <source>
        <dbReference type="PROSITE" id="PS51192"/>
    </source>
</evidence>
<dbReference type="InterPro" id="IPR050615">
    <property type="entry name" value="ATP-dep_DNA_Helicase"/>
</dbReference>
<dbReference type="GO" id="GO:0005524">
    <property type="term" value="F:ATP binding"/>
    <property type="evidence" value="ECO:0007669"/>
    <property type="project" value="UniProtKB-KW"/>
</dbReference>
<keyword evidence="14" id="KW-1185">Reference proteome</keyword>
<evidence type="ECO:0000256" key="8">
    <source>
        <dbReference type="ARBA" id="ARBA00034808"/>
    </source>
</evidence>
<dbReference type="Proteomes" id="UP000194003">
    <property type="component" value="Unassembled WGS sequence"/>
</dbReference>
<dbReference type="Gene3D" id="3.40.1170.30">
    <property type="match status" value="1"/>
</dbReference>
<dbReference type="GO" id="GO:0043138">
    <property type="term" value="F:3'-5' DNA helicase activity"/>
    <property type="evidence" value="ECO:0007669"/>
    <property type="project" value="UniProtKB-EC"/>
</dbReference>
<evidence type="ECO:0000256" key="2">
    <source>
        <dbReference type="ARBA" id="ARBA00022741"/>
    </source>
</evidence>
<evidence type="ECO:0000256" key="4">
    <source>
        <dbReference type="ARBA" id="ARBA00022806"/>
    </source>
</evidence>
<dbReference type="InterPro" id="IPR006935">
    <property type="entry name" value="Helicase/UvrB_N"/>
</dbReference>
<keyword evidence="3" id="KW-0378">Hydrolase</keyword>
<dbReference type="PROSITE" id="PS51192">
    <property type="entry name" value="HELICASE_ATP_BIND_1"/>
    <property type="match status" value="1"/>
</dbReference>
<dbReference type="InterPro" id="IPR014001">
    <property type="entry name" value="Helicase_ATP-bd"/>
</dbReference>
<comment type="catalytic activity">
    <reaction evidence="9">
        <text>ATP + H2O = ADP + phosphate + H(+)</text>
        <dbReference type="Rhea" id="RHEA:13065"/>
        <dbReference type="ChEBI" id="CHEBI:15377"/>
        <dbReference type="ChEBI" id="CHEBI:15378"/>
        <dbReference type="ChEBI" id="CHEBI:30616"/>
        <dbReference type="ChEBI" id="CHEBI:43474"/>
        <dbReference type="ChEBI" id="CHEBI:456216"/>
        <dbReference type="EC" id="5.6.2.4"/>
    </reaction>
</comment>
<dbReference type="Pfam" id="PF04851">
    <property type="entry name" value="ResIII"/>
    <property type="match status" value="1"/>
</dbReference>
<dbReference type="Pfam" id="PF18458">
    <property type="entry name" value="XPB_DRD"/>
    <property type="match status" value="1"/>
</dbReference>
<dbReference type="PROSITE" id="PS51194">
    <property type="entry name" value="HELICASE_CTER"/>
    <property type="match status" value="1"/>
</dbReference>
<name>A0A1Y2K1X4_9PROT</name>
<dbReference type="GO" id="GO:0016787">
    <property type="term" value="F:hydrolase activity"/>
    <property type="evidence" value="ECO:0007669"/>
    <property type="project" value="UniProtKB-KW"/>
</dbReference>
<keyword evidence="6" id="KW-0413">Isomerase</keyword>
<evidence type="ECO:0000256" key="10">
    <source>
        <dbReference type="SAM" id="MobiDB-lite"/>
    </source>
</evidence>
<dbReference type="PANTHER" id="PTHR11274:SF0">
    <property type="entry name" value="GENERAL TRANSCRIPTION AND DNA REPAIR FACTOR IIH HELICASE SUBUNIT XPB"/>
    <property type="match status" value="1"/>
</dbReference>
<protein>
    <recommendedName>
        <fullName evidence="8">DNA 3'-5' helicase</fullName>
        <ecNumber evidence="8">5.6.2.4</ecNumber>
    </recommendedName>
</protein>
<dbReference type="STRING" id="1434232.MAIT1_02122"/>
<feature type="domain" description="Helicase ATP-binding" evidence="11">
    <location>
        <begin position="86"/>
        <end position="230"/>
    </location>
</feature>
<dbReference type="InterPro" id="IPR040699">
    <property type="entry name" value="XPB_DRD"/>
</dbReference>
<dbReference type="InterPro" id="IPR032438">
    <property type="entry name" value="ERCC3_RAD25_C"/>
</dbReference>
<dbReference type="Pfam" id="PF16203">
    <property type="entry name" value="ERCC3_RAD25_C"/>
    <property type="match status" value="1"/>
</dbReference>
<feature type="domain" description="Helicase C-terminal" evidence="12">
    <location>
        <begin position="320"/>
        <end position="459"/>
    </location>
</feature>
<organism evidence="13 14">
    <name type="scientific">Magnetofaba australis IT-1</name>
    <dbReference type="NCBI Taxonomy" id="1434232"/>
    <lineage>
        <taxon>Bacteria</taxon>
        <taxon>Pseudomonadati</taxon>
        <taxon>Pseudomonadota</taxon>
        <taxon>Magnetococcia</taxon>
        <taxon>Magnetococcales</taxon>
        <taxon>Magnetococcaceae</taxon>
        <taxon>Magnetofaba</taxon>
    </lineage>
</organism>
<evidence type="ECO:0000259" key="12">
    <source>
        <dbReference type="PROSITE" id="PS51194"/>
    </source>
</evidence>
<dbReference type="AlphaFoldDB" id="A0A1Y2K1X4"/>
<gene>
    <name evidence="13" type="ORF">MAIT1_02122</name>
</gene>
<dbReference type="InterPro" id="IPR001650">
    <property type="entry name" value="Helicase_C-like"/>
</dbReference>
<evidence type="ECO:0000313" key="13">
    <source>
        <dbReference type="EMBL" id="OSM02041.1"/>
    </source>
</evidence>
<feature type="region of interest" description="Disordered" evidence="10">
    <location>
        <begin position="444"/>
        <end position="468"/>
    </location>
</feature>
<evidence type="ECO:0000256" key="9">
    <source>
        <dbReference type="ARBA" id="ARBA00048988"/>
    </source>
</evidence>
<evidence type="ECO:0000256" key="1">
    <source>
        <dbReference type="ARBA" id="ARBA00006637"/>
    </source>
</evidence>
<reference evidence="13 14" key="1">
    <citation type="journal article" date="2016" name="BMC Genomics">
        <title>Combined genomic and structural analyses of a cultured magnetotactic bacterium reveals its niche adaptation to a dynamic environment.</title>
        <authorList>
            <person name="Araujo A.C."/>
            <person name="Morillo V."/>
            <person name="Cypriano J."/>
            <person name="Teixeira L.C."/>
            <person name="Leao P."/>
            <person name="Lyra S."/>
            <person name="Almeida L.G."/>
            <person name="Bazylinski D.A."/>
            <person name="Vasconcellos A.T."/>
            <person name="Abreu F."/>
            <person name="Lins U."/>
        </authorList>
    </citation>
    <scope>NUCLEOTIDE SEQUENCE [LARGE SCALE GENOMIC DNA]</scope>
    <source>
        <strain evidence="13 14">IT-1</strain>
    </source>
</reference>
<dbReference type="SMART" id="SM00490">
    <property type="entry name" value="HELICc"/>
    <property type="match status" value="1"/>
</dbReference>
<evidence type="ECO:0000256" key="7">
    <source>
        <dbReference type="ARBA" id="ARBA00034617"/>
    </source>
</evidence>
<evidence type="ECO:0000256" key="5">
    <source>
        <dbReference type="ARBA" id="ARBA00022840"/>
    </source>
</evidence>